<feature type="region of interest" description="Disordered" evidence="2">
    <location>
        <begin position="169"/>
        <end position="195"/>
    </location>
</feature>
<keyword evidence="3" id="KW-0812">Transmembrane</keyword>
<keyword evidence="1" id="KW-0862">Zinc</keyword>
<dbReference type="Pfam" id="PF13639">
    <property type="entry name" value="zf-RING_2"/>
    <property type="match status" value="1"/>
</dbReference>
<organism evidence="5 6">
    <name type="scientific">Papaver somniferum</name>
    <name type="common">Opium poppy</name>
    <dbReference type="NCBI Taxonomy" id="3469"/>
    <lineage>
        <taxon>Eukaryota</taxon>
        <taxon>Viridiplantae</taxon>
        <taxon>Streptophyta</taxon>
        <taxon>Embryophyta</taxon>
        <taxon>Tracheophyta</taxon>
        <taxon>Spermatophyta</taxon>
        <taxon>Magnoliopsida</taxon>
        <taxon>Ranunculales</taxon>
        <taxon>Papaveraceae</taxon>
        <taxon>Papaveroideae</taxon>
        <taxon>Papaver</taxon>
    </lineage>
</organism>
<dbReference type="PANTHER" id="PTHR46225:SF19">
    <property type="entry name" value="RING-TYPE DOMAIN-CONTAINING PROTEIN"/>
    <property type="match status" value="1"/>
</dbReference>
<feature type="compositionally biased region" description="Basic and acidic residues" evidence="2">
    <location>
        <begin position="46"/>
        <end position="62"/>
    </location>
</feature>
<reference evidence="5 6" key="1">
    <citation type="journal article" date="2018" name="Science">
        <title>The opium poppy genome and morphinan production.</title>
        <authorList>
            <person name="Guo L."/>
            <person name="Winzer T."/>
            <person name="Yang X."/>
            <person name="Li Y."/>
            <person name="Ning Z."/>
            <person name="He Z."/>
            <person name="Teodor R."/>
            <person name="Lu Y."/>
            <person name="Bowser T.A."/>
            <person name="Graham I.A."/>
            <person name="Ye K."/>
        </authorList>
    </citation>
    <scope>NUCLEOTIDE SEQUENCE [LARGE SCALE GENOMIC DNA]</scope>
    <source>
        <strain evidence="6">cv. HN1</strain>
        <tissue evidence="5">Leaves</tissue>
    </source>
</reference>
<feature type="compositionally biased region" description="Low complexity" evidence="2">
    <location>
        <begin position="65"/>
        <end position="80"/>
    </location>
</feature>
<dbReference type="CDD" id="cd16454">
    <property type="entry name" value="RING-H2_PA-TM-RING"/>
    <property type="match status" value="1"/>
</dbReference>
<evidence type="ECO:0000313" key="5">
    <source>
        <dbReference type="EMBL" id="RZC75274.1"/>
    </source>
</evidence>
<dbReference type="PANTHER" id="PTHR46225">
    <property type="entry name" value="C3H4 TYPE ZINC FINGER PROTEIN"/>
    <property type="match status" value="1"/>
</dbReference>
<sequence length="757" mass="83098">MVNFMFFVDIAVPPLEPLSEGQTDRSPLLMEGSDIRDADHLIDIERRSDISSTGPDRHHDEEGASSSSALPTPPSSLLFSNGANSRNSPFTRRSEGSGRRRRNPFNSGIWILIKLVFTLSQIIASTIVLSLSRHEDRQVFAWAIVYASGCVATLPLLCWRFLHRNQGTEQDSTQARQDAPQNNPPPEPSPFGAISITQGTDEEARQTVSSARNAQSVRISARVTLCLFASHCFSLLWLTVGNLWIFIHGKHFSSDEAPNLYRGATAEIINVLPIYKFKLKKNGNGDDRDANVKGVGDGGGTLAAGTEKERLISGEDASNGLVNTCASPFSLIFFVSVFFFEIVVPLLEPFFEGQTDRHMLQMERSDNRDADHIISIERRSNASSPSPDRHQDEEGASSSIELSVPQSSLASSNGANSRNSSFARRREGYGRRFSNGRWILIELVFTLSQIIASAIVLSLSRHVKPQVSLSAWVIGHASACVATLPLLYWRFLHRNQGTEQDSTQARQDAPRNNPAPEPSPFAATSVLRATDEEDSQAAVSSARNAESVGISARVNVLVDQFTIASHFFFVVWLFVGNIWILGFNGHSSSAEEPSLYRLSRFFLKICSIWYPFVYAICCCLPCTDFLGFHEDANHIRGAAAENINVLPTYGRSRGGWWDTNGDDWGINAVGVGEGGGTVAAGTVKERIILGEDVVCSICLAEYADNEKLRELPCAHFFHADCVDKWLKKIALCPLCKGGIGKNSGILQTSAVNPSHQH</sequence>
<feature type="transmembrane region" description="Helical" evidence="3">
    <location>
        <begin position="139"/>
        <end position="162"/>
    </location>
</feature>
<feature type="region of interest" description="Disordered" evidence="2">
    <location>
        <begin position="499"/>
        <end position="519"/>
    </location>
</feature>
<keyword evidence="1" id="KW-0479">Metal-binding</keyword>
<dbReference type="EMBL" id="CM010722">
    <property type="protein sequence ID" value="RZC75274.1"/>
    <property type="molecule type" value="Genomic_DNA"/>
</dbReference>
<evidence type="ECO:0000313" key="6">
    <source>
        <dbReference type="Proteomes" id="UP000316621"/>
    </source>
</evidence>
<proteinExistence type="predicted"/>
<gene>
    <name evidence="5" type="ORF">C5167_050754</name>
</gene>
<keyword evidence="3" id="KW-0472">Membrane</keyword>
<evidence type="ECO:0000259" key="4">
    <source>
        <dbReference type="PROSITE" id="PS50089"/>
    </source>
</evidence>
<dbReference type="AlphaFoldDB" id="A0A4Y7KPI6"/>
<feature type="compositionally biased region" description="Polar residues" evidence="2">
    <location>
        <begin position="81"/>
        <end position="91"/>
    </location>
</feature>
<keyword evidence="1" id="KW-0863">Zinc-finger</keyword>
<feature type="transmembrane region" description="Helical" evidence="3">
    <location>
        <begin position="109"/>
        <end position="133"/>
    </location>
</feature>
<feature type="region of interest" description="Disordered" evidence="2">
    <location>
        <begin position="377"/>
        <end position="398"/>
    </location>
</feature>
<dbReference type="SMART" id="SM00184">
    <property type="entry name" value="RING"/>
    <property type="match status" value="1"/>
</dbReference>
<feature type="transmembrane region" description="Helical" evidence="3">
    <location>
        <begin position="561"/>
        <end position="581"/>
    </location>
</feature>
<feature type="domain" description="RING-type" evidence="4">
    <location>
        <begin position="695"/>
        <end position="736"/>
    </location>
</feature>
<protein>
    <recommendedName>
        <fullName evidence="4">RING-type domain-containing protein</fullName>
    </recommendedName>
</protein>
<dbReference type="PROSITE" id="PS50089">
    <property type="entry name" value="ZF_RING_2"/>
    <property type="match status" value="1"/>
</dbReference>
<accession>A0A4Y7KPI6</accession>
<dbReference type="Proteomes" id="UP000316621">
    <property type="component" value="Chromosome 8"/>
</dbReference>
<keyword evidence="6" id="KW-1185">Reference proteome</keyword>
<dbReference type="SUPFAM" id="SSF57850">
    <property type="entry name" value="RING/U-box"/>
    <property type="match status" value="1"/>
</dbReference>
<feature type="transmembrane region" description="Helical" evidence="3">
    <location>
        <begin position="225"/>
        <end position="247"/>
    </location>
</feature>
<evidence type="ECO:0000256" key="3">
    <source>
        <dbReference type="SAM" id="Phobius"/>
    </source>
</evidence>
<dbReference type="GO" id="GO:0008270">
    <property type="term" value="F:zinc ion binding"/>
    <property type="evidence" value="ECO:0007669"/>
    <property type="project" value="UniProtKB-KW"/>
</dbReference>
<dbReference type="InterPro" id="IPR013083">
    <property type="entry name" value="Znf_RING/FYVE/PHD"/>
</dbReference>
<feature type="transmembrane region" description="Helical" evidence="3">
    <location>
        <begin position="438"/>
        <end position="457"/>
    </location>
</feature>
<feature type="transmembrane region" description="Helical" evidence="3">
    <location>
        <begin position="601"/>
        <end position="626"/>
    </location>
</feature>
<dbReference type="InterPro" id="IPR001841">
    <property type="entry name" value="Znf_RING"/>
</dbReference>
<evidence type="ECO:0000256" key="1">
    <source>
        <dbReference type="PROSITE-ProRule" id="PRU00175"/>
    </source>
</evidence>
<dbReference type="Gene3D" id="3.30.40.10">
    <property type="entry name" value="Zinc/RING finger domain, C3HC4 (zinc finger)"/>
    <property type="match status" value="1"/>
</dbReference>
<feature type="transmembrane region" description="Helical" evidence="3">
    <location>
        <begin position="329"/>
        <end position="351"/>
    </location>
</feature>
<name>A0A4Y7KPI6_PAPSO</name>
<feature type="transmembrane region" description="Helical" evidence="3">
    <location>
        <begin position="469"/>
        <end position="489"/>
    </location>
</feature>
<evidence type="ECO:0000256" key="2">
    <source>
        <dbReference type="SAM" id="MobiDB-lite"/>
    </source>
</evidence>
<dbReference type="Gramene" id="RZC75274">
    <property type="protein sequence ID" value="RZC75274"/>
    <property type="gene ID" value="C5167_050754"/>
</dbReference>
<feature type="region of interest" description="Disordered" evidence="2">
    <location>
        <begin position="46"/>
        <end position="100"/>
    </location>
</feature>
<keyword evidence="3" id="KW-1133">Transmembrane helix</keyword>